<reference evidence="2 3" key="1">
    <citation type="journal article" date="2019" name="Sci. Rep.">
        <title>Nanopore sequencing improves the draft genome of the human pathogenic amoeba Naegleria fowleri.</title>
        <authorList>
            <person name="Liechti N."/>
            <person name="Schurch N."/>
            <person name="Bruggmann R."/>
            <person name="Wittwer M."/>
        </authorList>
    </citation>
    <scope>NUCLEOTIDE SEQUENCE [LARGE SCALE GENOMIC DNA]</scope>
    <source>
        <strain evidence="2 3">ATCC 30894</strain>
    </source>
</reference>
<keyword evidence="3" id="KW-1185">Reference proteome</keyword>
<dbReference type="AlphaFoldDB" id="A0A6A5BEW5"/>
<evidence type="ECO:0000313" key="2">
    <source>
        <dbReference type="EMBL" id="KAF0972585.1"/>
    </source>
</evidence>
<comment type="caution">
    <text evidence="2">The sequence shown here is derived from an EMBL/GenBank/DDBJ whole genome shotgun (WGS) entry which is preliminary data.</text>
</comment>
<gene>
    <name evidence="2" type="ORF">FDP41_008834</name>
</gene>
<dbReference type="VEuPathDB" id="AmoebaDB:FDP41_008834"/>
<feature type="transmembrane region" description="Helical" evidence="1">
    <location>
        <begin position="173"/>
        <end position="206"/>
    </location>
</feature>
<dbReference type="Proteomes" id="UP000444721">
    <property type="component" value="Unassembled WGS sequence"/>
</dbReference>
<sequence length="252" mass="28770">MNETNSFNSTLAIRGPIWKRYRIPLVVNASSYEEGIPSTQRQLNVRFVCVECCPSVSYWKVEMHHTLVGNTPTLRMYYLPTTFNGTKLPLDMYHNISFVNNLIMQHAECATLKEYTSYPFIDTNKVIQGMEWMSHTKSEINSTLVLDMFVTNFTSSNVMVFLRPEQHLPTSPIMILVLIGFAGFVVVSACGGGCILLALLGFKVLVTIREKSYLKQILHNNYAWTAMRAEEELNAEYRESADPPHSEGQYYE</sequence>
<feature type="transmembrane region" description="Helical" evidence="1">
    <location>
        <begin position="140"/>
        <end position="161"/>
    </location>
</feature>
<evidence type="ECO:0000256" key="1">
    <source>
        <dbReference type="SAM" id="Phobius"/>
    </source>
</evidence>
<keyword evidence="1" id="KW-1133">Transmembrane helix</keyword>
<keyword evidence="1" id="KW-0812">Transmembrane</keyword>
<dbReference type="RefSeq" id="XP_044557299.1">
    <property type="nucleotide sequence ID" value="XM_044712729.1"/>
</dbReference>
<protein>
    <submittedName>
        <fullName evidence="2">Uncharacterized protein</fullName>
    </submittedName>
</protein>
<name>A0A6A5BEW5_NAEFO</name>
<evidence type="ECO:0000313" key="3">
    <source>
        <dbReference type="Proteomes" id="UP000444721"/>
    </source>
</evidence>
<keyword evidence="1" id="KW-0472">Membrane</keyword>
<dbReference type="GeneID" id="68116051"/>
<dbReference type="VEuPathDB" id="AmoebaDB:NfTy_048260"/>
<accession>A0A6A5BEW5</accession>
<organism evidence="2 3">
    <name type="scientific">Naegleria fowleri</name>
    <name type="common">Brain eating amoeba</name>
    <dbReference type="NCBI Taxonomy" id="5763"/>
    <lineage>
        <taxon>Eukaryota</taxon>
        <taxon>Discoba</taxon>
        <taxon>Heterolobosea</taxon>
        <taxon>Tetramitia</taxon>
        <taxon>Eutetramitia</taxon>
        <taxon>Vahlkampfiidae</taxon>
        <taxon>Naegleria</taxon>
    </lineage>
</organism>
<dbReference type="EMBL" id="VFQX01000066">
    <property type="protein sequence ID" value="KAF0972585.1"/>
    <property type="molecule type" value="Genomic_DNA"/>
</dbReference>
<proteinExistence type="predicted"/>